<organism evidence="1 2">
    <name type="scientific">Roseibium aggregatum (strain ATCC 25650 / DSM 13394 / JCM 20685 / NBRC 16684 / NCIMB 2208 / IAM 12614 / B1)</name>
    <name type="common">Stappia aggregata</name>
    <dbReference type="NCBI Taxonomy" id="384765"/>
    <lineage>
        <taxon>Bacteria</taxon>
        <taxon>Pseudomonadati</taxon>
        <taxon>Pseudomonadota</taxon>
        <taxon>Alphaproteobacteria</taxon>
        <taxon>Hyphomicrobiales</taxon>
        <taxon>Stappiaceae</taxon>
        <taxon>Roseibium</taxon>
    </lineage>
</organism>
<dbReference type="EMBL" id="AAUW01000010">
    <property type="protein sequence ID" value="EAV43236.1"/>
    <property type="molecule type" value="Genomic_DNA"/>
</dbReference>
<gene>
    <name evidence="1" type="ORF">SIAM614_05618</name>
</gene>
<comment type="caution">
    <text evidence="1">The sequence shown here is derived from an EMBL/GenBank/DDBJ whole genome shotgun (WGS) entry which is preliminary data.</text>
</comment>
<dbReference type="Proteomes" id="UP000004848">
    <property type="component" value="Unassembled WGS sequence"/>
</dbReference>
<reference evidence="1 2" key="1">
    <citation type="submission" date="2006-05" db="EMBL/GenBank/DDBJ databases">
        <authorList>
            <person name="King G."/>
            <person name="Ferriera S."/>
            <person name="Johnson J."/>
            <person name="Kravitz S."/>
            <person name="Beeson K."/>
            <person name="Sutton G."/>
            <person name="Rogers Y.-H."/>
            <person name="Friedman R."/>
            <person name="Frazier M."/>
            <person name="Venter J.C."/>
        </authorList>
    </citation>
    <scope>NUCLEOTIDE SEQUENCE [LARGE SCALE GENOMIC DNA]</scope>
    <source>
        <strain evidence="2">ATCC 25650 / DSM 13394 / JCM 20685 / NBRC 16684 / NCIMB 2208 / IAM 12614 / B1</strain>
    </source>
</reference>
<proteinExistence type="predicted"/>
<sequence>MTIASFDTFESDFEEDRQVLLEGRAAHSGASGPSFDTVLTRFVRMRLNVRESLGGML</sequence>
<evidence type="ECO:0000313" key="2">
    <source>
        <dbReference type="Proteomes" id="UP000004848"/>
    </source>
</evidence>
<dbReference type="AlphaFoldDB" id="A0NUW9"/>
<evidence type="ECO:0000313" key="1">
    <source>
        <dbReference type="EMBL" id="EAV43236.1"/>
    </source>
</evidence>
<protein>
    <submittedName>
        <fullName evidence="1">Uncharacterized protein</fullName>
    </submittedName>
</protein>
<name>A0NUW9_ROSAI</name>
<accession>A0NUW9</accession>